<organism evidence="2 3">
    <name type="scientific">Cupriavidus pampae</name>
    <dbReference type="NCBI Taxonomy" id="659251"/>
    <lineage>
        <taxon>Bacteria</taxon>
        <taxon>Pseudomonadati</taxon>
        <taxon>Pseudomonadota</taxon>
        <taxon>Betaproteobacteria</taxon>
        <taxon>Burkholderiales</taxon>
        <taxon>Burkholderiaceae</taxon>
        <taxon>Cupriavidus</taxon>
    </lineage>
</organism>
<name>A0ABM8Y028_9BURK</name>
<accession>A0ABM8Y028</accession>
<dbReference type="EMBL" id="CAJZAG010000016">
    <property type="protein sequence ID" value="CAG9186051.1"/>
    <property type="molecule type" value="Genomic_DNA"/>
</dbReference>
<evidence type="ECO:0000256" key="1">
    <source>
        <dbReference type="SAM" id="MobiDB-lite"/>
    </source>
</evidence>
<protein>
    <submittedName>
        <fullName evidence="2">Uncharacterized protein</fullName>
    </submittedName>
</protein>
<comment type="caution">
    <text evidence="2">The sequence shown here is derived from an EMBL/GenBank/DDBJ whole genome shotgun (WGS) entry which is preliminary data.</text>
</comment>
<proteinExistence type="predicted"/>
<reference evidence="2 3" key="1">
    <citation type="submission" date="2021-08" db="EMBL/GenBank/DDBJ databases">
        <authorList>
            <person name="Peeters C."/>
        </authorList>
    </citation>
    <scope>NUCLEOTIDE SEQUENCE [LARGE SCALE GENOMIC DNA]</scope>
    <source>
        <strain evidence="2 3">LMG 32289</strain>
    </source>
</reference>
<feature type="region of interest" description="Disordered" evidence="1">
    <location>
        <begin position="56"/>
        <end position="93"/>
    </location>
</feature>
<gene>
    <name evidence="2" type="ORF">LMG32289_06236</name>
</gene>
<dbReference type="RefSeq" id="WP_223995390.1">
    <property type="nucleotide sequence ID" value="NZ_CAJZAG010000016.1"/>
</dbReference>
<evidence type="ECO:0000313" key="3">
    <source>
        <dbReference type="Proteomes" id="UP000706525"/>
    </source>
</evidence>
<evidence type="ECO:0000313" key="2">
    <source>
        <dbReference type="EMBL" id="CAG9186051.1"/>
    </source>
</evidence>
<keyword evidence="3" id="KW-1185">Reference proteome</keyword>
<sequence>MTYVQLALLHIPAIVIHGNALSVETWSTWFTPAHVVGGWGEKLRFRRLAEAMRELLQSPKRVEEEEGGDREPDERSTADATSRAGKTPIPPAALRVLVPDDQLALF</sequence>
<dbReference type="Proteomes" id="UP000706525">
    <property type="component" value="Unassembled WGS sequence"/>
</dbReference>